<comment type="caution">
    <text evidence="2">The sequence shown here is derived from an EMBL/GenBank/DDBJ whole genome shotgun (WGS) entry which is preliminary data.</text>
</comment>
<organism evidence="2 3">
    <name type="scientific">Araneus ventricosus</name>
    <name type="common">Orbweaver spider</name>
    <name type="synonym">Epeira ventricosa</name>
    <dbReference type="NCBI Taxonomy" id="182803"/>
    <lineage>
        <taxon>Eukaryota</taxon>
        <taxon>Metazoa</taxon>
        <taxon>Ecdysozoa</taxon>
        <taxon>Arthropoda</taxon>
        <taxon>Chelicerata</taxon>
        <taxon>Arachnida</taxon>
        <taxon>Araneae</taxon>
        <taxon>Araneomorphae</taxon>
        <taxon>Entelegynae</taxon>
        <taxon>Araneoidea</taxon>
        <taxon>Araneidae</taxon>
        <taxon>Araneus</taxon>
    </lineage>
</organism>
<dbReference type="AlphaFoldDB" id="A0A4Y2WNV1"/>
<dbReference type="EMBL" id="BGPR01063667">
    <property type="protein sequence ID" value="GBO38829.1"/>
    <property type="molecule type" value="Genomic_DNA"/>
</dbReference>
<evidence type="ECO:0008006" key="4">
    <source>
        <dbReference type="Google" id="ProtNLM"/>
    </source>
</evidence>
<protein>
    <recommendedName>
        <fullName evidence="4">Retrovirus-related Pol polyprotein from type-2 retrotransposable element R2DM</fullName>
    </recommendedName>
</protein>
<dbReference type="Proteomes" id="UP000499080">
    <property type="component" value="Unassembled WGS sequence"/>
</dbReference>
<sequence>MSGSLEIDEEDRPHSNPYSNIWTTARVASRRQKVDWQFNDGLPQLKYQDLVIKSSARRKILFTIRNRLRQDRALALTQKPDQGKVMECVALSPASSHFIANGRYLRFSEYRFIHRARLNLLPLNGLPWKEGPNKRCRRCNKADLETLPHVINHCEAHSRAWQLRHDGIQSRVVVAARNSGAEILSINQRIVKSINLRPDIVLKINNKIYIIDVACPFEKRLEGFERAKQEKLRKYQVLVDHLLPQAAAVEIVPIVVGALGTWDPANDRFLGKIMAKSYLKMMSQLCVSDNVRWARDIYVEHITGHRQFDESAIVNNPTFRPQEPLSQDDPLAVPINSPPPPGTDTNSVPPVDQIISSVADTVASPAPVAGPSGLTEQSS</sequence>
<keyword evidence="3" id="KW-1185">Reference proteome</keyword>
<dbReference type="OrthoDB" id="6432781at2759"/>
<evidence type="ECO:0000313" key="3">
    <source>
        <dbReference type="Proteomes" id="UP000499080"/>
    </source>
</evidence>
<evidence type="ECO:0000313" key="2">
    <source>
        <dbReference type="EMBL" id="GBO38829.1"/>
    </source>
</evidence>
<reference evidence="2 3" key="1">
    <citation type="journal article" date="2019" name="Sci. Rep.">
        <title>Orb-weaving spider Araneus ventricosus genome elucidates the spidroin gene catalogue.</title>
        <authorList>
            <person name="Kono N."/>
            <person name="Nakamura H."/>
            <person name="Ohtoshi R."/>
            <person name="Moran D.A.P."/>
            <person name="Shinohara A."/>
            <person name="Yoshida Y."/>
            <person name="Fujiwara M."/>
            <person name="Mori M."/>
            <person name="Tomita M."/>
            <person name="Arakawa K."/>
        </authorList>
    </citation>
    <scope>NUCLEOTIDE SEQUENCE [LARGE SCALE GENOMIC DNA]</scope>
</reference>
<accession>A0A4Y2WNV1</accession>
<feature type="region of interest" description="Disordered" evidence="1">
    <location>
        <begin position="319"/>
        <end position="379"/>
    </location>
</feature>
<proteinExistence type="predicted"/>
<gene>
    <name evidence="2" type="ORF">AVEN_229990_1</name>
</gene>
<name>A0A4Y2WNV1_ARAVE</name>
<evidence type="ECO:0000256" key="1">
    <source>
        <dbReference type="SAM" id="MobiDB-lite"/>
    </source>
</evidence>
<feature type="compositionally biased region" description="Polar residues" evidence="1">
    <location>
        <begin position="343"/>
        <end position="359"/>
    </location>
</feature>